<dbReference type="Pfam" id="PF09243">
    <property type="entry name" value="Rsm22"/>
    <property type="match status" value="1"/>
</dbReference>
<proteinExistence type="predicted"/>
<comment type="subcellular location">
    <subcellularLocation>
        <location evidence="1">Mitochondrion</location>
    </subcellularLocation>
</comment>
<dbReference type="PANTHER" id="PTHR13184">
    <property type="entry name" value="37S RIBOSOMAL PROTEIN S22"/>
    <property type="match status" value="1"/>
</dbReference>
<protein>
    <submittedName>
        <fullName evidence="9">Mitochondrial small ribosomal subunit Rsm22-domain-containing protein</fullName>
    </submittedName>
</protein>
<accession>A0ABQ8KHI6</accession>
<keyword evidence="4" id="KW-0408">Iron</keyword>
<dbReference type="EMBL" id="JADCUA010000009">
    <property type="protein sequence ID" value="KAH9837302.1"/>
    <property type="molecule type" value="Genomic_DNA"/>
</dbReference>
<evidence type="ECO:0000256" key="5">
    <source>
        <dbReference type="ARBA" id="ARBA00023014"/>
    </source>
</evidence>
<dbReference type="PANTHER" id="PTHR13184:SF5">
    <property type="entry name" value="METHYLTRANSFERASE-LIKE PROTEIN 17, MITOCHONDRIAL"/>
    <property type="match status" value="1"/>
</dbReference>
<evidence type="ECO:0000256" key="8">
    <source>
        <dbReference type="SAM" id="MobiDB-lite"/>
    </source>
</evidence>
<keyword evidence="5" id="KW-0411">Iron-sulfur</keyword>
<evidence type="ECO:0000256" key="3">
    <source>
        <dbReference type="ARBA" id="ARBA00022946"/>
    </source>
</evidence>
<gene>
    <name evidence="9" type="ORF">C8Q71DRAFT_707485</name>
</gene>
<organism evidence="9 10">
    <name type="scientific">Rhodofomes roseus</name>
    <dbReference type="NCBI Taxonomy" id="34475"/>
    <lineage>
        <taxon>Eukaryota</taxon>
        <taxon>Fungi</taxon>
        <taxon>Dikarya</taxon>
        <taxon>Basidiomycota</taxon>
        <taxon>Agaricomycotina</taxon>
        <taxon>Agaricomycetes</taxon>
        <taxon>Polyporales</taxon>
        <taxon>Rhodofomes</taxon>
    </lineage>
</organism>
<feature type="compositionally biased region" description="Basic and acidic residues" evidence="8">
    <location>
        <begin position="100"/>
        <end position="109"/>
    </location>
</feature>
<evidence type="ECO:0000256" key="6">
    <source>
        <dbReference type="ARBA" id="ARBA00023128"/>
    </source>
</evidence>
<evidence type="ECO:0000313" key="9">
    <source>
        <dbReference type="EMBL" id="KAH9837302.1"/>
    </source>
</evidence>
<comment type="caution">
    <text evidence="9">The sequence shown here is derived from an EMBL/GenBank/DDBJ whole genome shotgun (WGS) entry which is preliminary data.</text>
</comment>
<keyword evidence="3" id="KW-0809">Transit peptide</keyword>
<feature type="region of interest" description="Disordered" evidence="8">
    <location>
        <begin position="579"/>
        <end position="643"/>
    </location>
</feature>
<reference evidence="9 10" key="1">
    <citation type="journal article" date="2021" name="Environ. Microbiol.">
        <title>Gene family expansions and transcriptome signatures uncover fungal adaptations to wood decay.</title>
        <authorList>
            <person name="Hage H."/>
            <person name="Miyauchi S."/>
            <person name="Viragh M."/>
            <person name="Drula E."/>
            <person name="Min B."/>
            <person name="Chaduli D."/>
            <person name="Navarro D."/>
            <person name="Favel A."/>
            <person name="Norest M."/>
            <person name="Lesage-Meessen L."/>
            <person name="Balint B."/>
            <person name="Merenyi Z."/>
            <person name="de Eugenio L."/>
            <person name="Morin E."/>
            <person name="Martinez A.T."/>
            <person name="Baldrian P."/>
            <person name="Stursova M."/>
            <person name="Martinez M.J."/>
            <person name="Novotny C."/>
            <person name="Magnuson J.K."/>
            <person name="Spatafora J.W."/>
            <person name="Maurice S."/>
            <person name="Pangilinan J."/>
            <person name="Andreopoulos W."/>
            <person name="LaButti K."/>
            <person name="Hundley H."/>
            <person name="Na H."/>
            <person name="Kuo A."/>
            <person name="Barry K."/>
            <person name="Lipzen A."/>
            <person name="Henrissat B."/>
            <person name="Riley R."/>
            <person name="Ahrendt S."/>
            <person name="Nagy L.G."/>
            <person name="Grigoriev I.V."/>
            <person name="Martin F."/>
            <person name="Rosso M.N."/>
        </authorList>
    </citation>
    <scope>NUCLEOTIDE SEQUENCE [LARGE SCALE GENOMIC DNA]</scope>
    <source>
        <strain evidence="9 10">CIRM-BRFM 1785</strain>
    </source>
</reference>
<name>A0ABQ8KHI6_9APHY</name>
<keyword evidence="6" id="KW-0496">Mitochondrion</keyword>
<keyword evidence="2" id="KW-0479">Metal-binding</keyword>
<feature type="region of interest" description="Disordered" evidence="8">
    <location>
        <begin position="83"/>
        <end position="113"/>
    </location>
</feature>
<dbReference type="Proteomes" id="UP000814176">
    <property type="component" value="Unassembled WGS sequence"/>
</dbReference>
<evidence type="ECO:0000256" key="7">
    <source>
        <dbReference type="ARBA" id="ARBA00045681"/>
    </source>
</evidence>
<evidence type="ECO:0000256" key="4">
    <source>
        <dbReference type="ARBA" id="ARBA00023004"/>
    </source>
</evidence>
<dbReference type="InterPro" id="IPR015324">
    <property type="entry name" value="Ribosomal_Rsm22-like"/>
</dbReference>
<evidence type="ECO:0000313" key="10">
    <source>
        <dbReference type="Proteomes" id="UP000814176"/>
    </source>
</evidence>
<sequence>MLRSRCCRSLAAVLRRQADVAFFSTSAASSSHQPNAPLDLDPSFHSIMKDVDMALLRQKSRHPTAANPTARVHRELEVYPQDETAEDDGYEAEPQSSHWDVFDPKDGRKSPAAAFGSQNIGAVVLPLELQKSIDHIIADSDKHMIHNDATRLFAKEVQGADEPEWNASYNVRYKSGKKARLHAERDGTAFASVALPSHYSVVYAVLDNVQQRLGPGWTVDRVIDWGSGTGTGLWASSHLFQGNDVASRDRTTAELAQSTVKDYVGIDTRDGLVSIGKRLVQDMDLGGMKISWQKAFREDNVIERAEGRNALALSAFLLSTIPTPLARKALVKQMWESGADVMVLIDHNTTAGFECVAEAREYLLKLGRKELEDPELEEASIRGSHVVAPCPHDGACPLYRPGTTKLVCSFSQRLQRPAFVRKTKHSGVGHEDSGYTYVVIRRGSRPLPVSTKVGRLGYAGKREAAKAAIEEQPIKELLVEHEHTDDIAANASNTLPAKAEEPVSNDLELAEEDMQAALRLEAYNWPRLVFSPLKKSGHVILDGCTAEGKIMRMTIPKSQGKQPFYDARKSNWGDLFPHEPKNRPQERFQPAGKNALVKGGDIGKRKKSAPQAASYGRISAELKERTQKEKERRRARLLAEEVD</sequence>
<dbReference type="GeneID" id="72001297"/>
<keyword evidence="10" id="KW-1185">Reference proteome</keyword>
<feature type="compositionally biased region" description="Basic and acidic residues" evidence="8">
    <location>
        <begin position="620"/>
        <end position="632"/>
    </location>
</feature>
<dbReference type="RefSeq" id="XP_047779471.1">
    <property type="nucleotide sequence ID" value="XM_047920565.1"/>
</dbReference>
<evidence type="ECO:0000256" key="1">
    <source>
        <dbReference type="ARBA" id="ARBA00004173"/>
    </source>
</evidence>
<comment type="function">
    <text evidence="7">Mitochondrial ribosome (mitoribosome) assembly factor. Binds at the interface of the head and body domains of the mitochondrial small ribosomal subunit (mt-SSU), occluding the mRNA channel and preventing compaction of the head domain towards the body. Probable inactive methyltransferase: retains the characteristic folding and ability to bind S-adenosyl-L-methionine, but it probably lost its methyltransferase activity.</text>
</comment>
<dbReference type="InterPro" id="IPR052571">
    <property type="entry name" value="Mt_RNA_Methyltransferase"/>
</dbReference>
<evidence type="ECO:0000256" key="2">
    <source>
        <dbReference type="ARBA" id="ARBA00022723"/>
    </source>
</evidence>